<evidence type="ECO:0008006" key="3">
    <source>
        <dbReference type="Google" id="ProtNLM"/>
    </source>
</evidence>
<dbReference type="SUPFAM" id="SSF51126">
    <property type="entry name" value="Pectin lyase-like"/>
    <property type="match status" value="1"/>
</dbReference>
<keyword evidence="2" id="KW-1185">Reference proteome</keyword>
<proteinExistence type="predicted"/>
<evidence type="ECO:0000313" key="2">
    <source>
        <dbReference type="Proteomes" id="UP001589562"/>
    </source>
</evidence>
<sequence>MKKNYLFFLVLILFGSIVRGQITNAVTYDFTDGTIIAAKQSADGKLTLGGAYTFHGTSYGLDLKLNQEINISVSGSCTIRFLGSKYSGLKLTGTSSTAVNLGTMDTQVVNDKVDTYEFVYSGLAAVLNFKAIAGTGNDIYLPKIEVIPAQLGKNFTSAEKNITYSFDLRDQSIISATYPGNTYELGLFKIDAGASNAYAYHGTQHGIYFKNGNKITLKVAGNSYIRVATDQYSGGTIKATSATGSFDVTTVNNNTGTTFSNGAPTYVNILYVGTAGTVTLESVGGTNYLPYIEVSPVPYPVSLSSYVQKTGTVVINGTTINLQSGIDAASNATVGVSAGTVISATSDKASVRINLNGSALSTFTPAVTGDIASVSVNGDVMTVTYANSATDPKTYSITIKDNSIVPAPEFGKTYTYNFANGSEMPQTAYTSLRYNTFVTNDGMVTIKSNTTTDAVKFGYHDAAHGGVFYAGNSFDVAVAGNATITVIACTYGSPDALLEFRDASNNLLGTIRAQNNGLADAQPYSFSYTGAKGIITAKLTSAANPTAEIYIHGMSVENAAEVIASNGKTDVWDFGATQLDGTLYNNKLTQSAINSWYSSSVVAGSNGNVLPSFSAGVLSWVGGSNDRLRTLNTNLTRYDESAAGTVDYQGRLYVNGTAAVGRYLSLTLSVDDEVTVVAKVDGNDGGVLNFEYVGNPTEQTDKVALSTTITEFKFVAKKAGTYHIFDTKDKPSYYRIYRKDADYVNLNGTIDVTQANGIPNGYNVQFTNAAGKVFPATIISGSYTAKLPAGYTYNISLSGANGYVINNGSSLQVLKTTTNHDVVIEKVQLYTVSGTITGLGTKISNVALKYTAPAAANKIYVPVPVINTTDGSYTVNLEPNTAYTISAENINDYELLANTITITGNTNANVAFTLKPAYPITINTTGLNATQISSLKLTFTNLNESGYVYNFNSVSGITLRNGTYSISSSGLDSTVKMALTSNLNVANAATSKTLDFVSTASSGSISYAPVLAVGSDKPYKTINAALADVARMTRTATDRVTVMIDPGNYEEMLVINQANVTLKNAASTPNIKLLNKGVDIDAGAVRITSYYGHGYNYYSMSSDQKWHADVLKVNKENGYLSYENKGSGTTNGSYWNATVVVTANGFEANDIIFENSFNQYISKKESEDVVVMWSTGSKGARPTDIGNTDVQKRSFVERAAAIAIANNIDKVVLNKCRVVGRQDSFYGGTGTRLVAYKGVMMGAVDYIFGGMTAVFYKTDLSMNTSDTAGDQAYITAPQQTGGRGYLMYQCKVTTAIPGTETASAYRSKPGYFGRPWQATTSEVVFYNTTIETSNFPGSENQSLIVPAGWNDSLGGQSAKMYEYGTTENSGVNNASGRVAWSTKLAAATLTDGTAITTLNFTKGSDGWDPLPQLISNDNLGVKDNTPTSAVNVLAYKNRIAISNVTSETAVAIYTITGAKVKTFKTAQDIDFEFQTGAWIVVIKAEDGQKVVKVITN</sequence>
<dbReference type="Proteomes" id="UP001589562">
    <property type="component" value="Unassembled WGS sequence"/>
</dbReference>
<accession>A0ABV5H8E6</accession>
<dbReference type="RefSeq" id="WP_278011000.1">
    <property type="nucleotide sequence ID" value="NZ_CP121112.1"/>
</dbReference>
<reference evidence="1 2" key="1">
    <citation type="submission" date="2024-09" db="EMBL/GenBank/DDBJ databases">
        <authorList>
            <person name="Sun Q."/>
            <person name="Mori K."/>
        </authorList>
    </citation>
    <scope>NUCLEOTIDE SEQUENCE [LARGE SCALE GENOMIC DNA]</scope>
    <source>
        <strain evidence="1 2">CECT 8365</strain>
    </source>
</reference>
<comment type="caution">
    <text evidence="1">The sequence shown here is derived from an EMBL/GenBank/DDBJ whole genome shotgun (WGS) entry which is preliminary data.</text>
</comment>
<gene>
    <name evidence="1" type="ORF">ACFFVK_06070</name>
</gene>
<dbReference type="Gene3D" id="2.160.20.10">
    <property type="entry name" value="Single-stranded right-handed beta-helix, Pectin lyase-like"/>
    <property type="match status" value="1"/>
</dbReference>
<organism evidence="1 2">
    <name type="scientific">Flavobacterium gyeonganense</name>
    <dbReference type="NCBI Taxonomy" id="1310418"/>
    <lineage>
        <taxon>Bacteria</taxon>
        <taxon>Pseudomonadati</taxon>
        <taxon>Bacteroidota</taxon>
        <taxon>Flavobacteriia</taxon>
        <taxon>Flavobacteriales</taxon>
        <taxon>Flavobacteriaceae</taxon>
        <taxon>Flavobacterium</taxon>
    </lineage>
</organism>
<name>A0ABV5H8E6_9FLAO</name>
<dbReference type="InterPro" id="IPR012334">
    <property type="entry name" value="Pectin_lyas_fold"/>
</dbReference>
<evidence type="ECO:0000313" key="1">
    <source>
        <dbReference type="EMBL" id="MFB9108138.1"/>
    </source>
</evidence>
<dbReference type="EMBL" id="JBHMFE010000009">
    <property type="protein sequence ID" value="MFB9108138.1"/>
    <property type="molecule type" value="Genomic_DNA"/>
</dbReference>
<protein>
    <recommendedName>
        <fullName evidence="3">Pectinesterase catalytic domain-containing protein</fullName>
    </recommendedName>
</protein>
<dbReference type="InterPro" id="IPR011050">
    <property type="entry name" value="Pectin_lyase_fold/virulence"/>
</dbReference>